<reference evidence="2 3" key="1">
    <citation type="journal article" date="2017" name="ISME J.">
        <title>Energy and carbon metabolisms in a deep terrestrial subsurface fluid microbial community.</title>
        <authorList>
            <person name="Momper L."/>
            <person name="Jungbluth S.P."/>
            <person name="Lee M.D."/>
            <person name="Amend J.P."/>
        </authorList>
    </citation>
    <scope>NUCLEOTIDE SEQUENCE [LARGE SCALE GENOMIC DNA]</scope>
    <source>
        <strain evidence="2">SURF_46</strain>
    </source>
</reference>
<evidence type="ECO:0000313" key="3">
    <source>
        <dbReference type="Proteomes" id="UP000265540"/>
    </source>
</evidence>
<gene>
    <name evidence="2" type="ORF">C4561_02350</name>
</gene>
<organism evidence="2 3">
    <name type="scientific">candidate division WWE3 bacterium</name>
    <dbReference type="NCBI Taxonomy" id="2053526"/>
    <lineage>
        <taxon>Bacteria</taxon>
        <taxon>Katanobacteria</taxon>
    </lineage>
</organism>
<dbReference type="AlphaFoldDB" id="A0A3A4ZDU9"/>
<sequence length="155" mass="17641">MYQRFLHTSKKYNSGFTMIELLITAMVIAILSGATASIINYQRHRLRTDDSVRRATLQKLVDVVETYRTTENLYPLDPNSDGNPEDDPVINTYLVDVWPNNEPAGAIYTYWVDAARRTIGITVNASDNRDYKYRTAWGQIRECDSSAVPSDNLCP</sequence>
<proteinExistence type="predicted"/>
<dbReference type="NCBIfam" id="TIGR02532">
    <property type="entry name" value="IV_pilin_GFxxxE"/>
    <property type="match status" value="1"/>
</dbReference>
<keyword evidence="1" id="KW-1133">Transmembrane helix</keyword>
<evidence type="ECO:0000313" key="2">
    <source>
        <dbReference type="EMBL" id="RJR27371.1"/>
    </source>
</evidence>
<dbReference type="InterPro" id="IPR045584">
    <property type="entry name" value="Pilin-like"/>
</dbReference>
<evidence type="ECO:0000256" key="1">
    <source>
        <dbReference type="SAM" id="Phobius"/>
    </source>
</evidence>
<feature type="transmembrane region" description="Helical" evidence="1">
    <location>
        <begin position="21"/>
        <end position="41"/>
    </location>
</feature>
<dbReference type="Proteomes" id="UP000265540">
    <property type="component" value="Unassembled WGS sequence"/>
</dbReference>
<dbReference type="Gene3D" id="3.30.700.10">
    <property type="entry name" value="Glycoprotein, Type 4 Pilin"/>
    <property type="match status" value="1"/>
</dbReference>
<dbReference type="SUPFAM" id="SSF54523">
    <property type="entry name" value="Pili subunits"/>
    <property type="match status" value="1"/>
</dbReference>
<dbReference type="InterPro" id="IPR012902">
    <property type="entry name" value="N_methyl_site"/>
</dbReference>
<dbReference type="EMBL" id="QZJF01000012">
    <property type="protein sequence ID" value="RJR27371.1"/>
    <property type="molecule type" value="Genomic_DNA"/>
</dbReference>
<dbReference type="Pfam" id="PF07963">
    <property type="entry name" value="N_methyl"/>
    <property type="match status" value="1"/>
</dbReference>
<keyword evidence="1" id="KW-0812">Transmembrane</keyword>
<keyword evidence="1" id="KW-0472">Membrane</keyword>
<accession>A0A3A4ZDU9</accession>
<comment type="caution">
    <text evidence="2">The sequence shown here is derived from an EMBL/GenBank/DDBJ whole genome shotgun (WGS) entry which is preliminary data.</text>
</comment>
<name>A0A3A4ZDU9_UNCKA</name>
<protein>
    <submittedName>
        <fullName evidence="2">Type II secretion system protein</fullName>
    </submittedName>
</protein>